<feature type="region of interest" description="Disordered" evidence="8">
    <location>
        <begin position="228"/>
        <end position="248"/>
    </location>
</feature>
<dbReference type="InterPro" id="IPR003154">
    <property type="entry name" value="S1/P1nuclease"/>
</dbReference>
<keyword evidence="7" id="KW-0325">Glycoprotein</keyword>
<keyword evidence="9" id="KW-0732">Signal</keyword>
<accession>A0A7S2IHA0</accession>
<dbReference type="Pfam" id="PF02265">
    <property type="entry name" value="S1-P1_nuclease"/>
    <property type="match status" value="2"/>
</dbReference>
<evidence type="ECO:0000256" key="9">
    <source>
        <dbReference type="SAM" id="SignalP"/>
    </source>
</evidence>
<evidence type="ECO:0000313" key="10">
    <source>
        <dbReference type="EMBL" id="CAD9519519.1"/>
    </source>
</evidence>
<dbReference type="SUPFAM" id="SSF48537">
    <property type="entry name" value="Phospholipase C/P1 nuclease"/>
    <property type="match status" value="2"/>
</dbReference>
<evidence type="ECO:0000256" key="2">
    <source>
        <dbReference type="ARBA" id="ARBA00022722"/>
    </source>
</evidence>
<dbReference type="GO" id="GO:0004519">
    <property type="term" value="F:endonuclease activity"/>
    <property type="evidence" value="ECO:0007669"/>
    <property type="project" value="UniProtKB-KW"/>
</dbReference>
<evidence type="ECO:0000256" key="5">
    <source>
        <dbReference type="ARBA" id="ARBA00022801"/>
    </source>
</evidence>
<keyword evidence="3" id="KW-0479">Metal-binding</keyword>
<name>A0A7S2IHA0_9STRA</name>
<gene>
    <name evidence="10" type="ORF">HTAM1171_LOCUS12338</name>
</gene>
<protein>
    <recommendedName>
        <fullName evidence="11">Aspergillus nuclease S(1)</fullName>
    </recommendedName>
</protein>
<dbReference type="PANTHER" id="PTHR33146:SF26">
    <property type="entry name" value="ENDONUCLEASE 4"/>
    <property type="match status" value="1"/>
</dbReference>
<feature type="signal peptide" evidence="9">
    <location>
        <begin position="1"/>
        <end position="21"/>
    </location>
</feature>
<evidence type="ECO:0000256" key="8">
    <source>
        <dbReference type="SAM" id="MobiDB-lite"/>
    </source>
</evidence>
<keyword evidence="4" id="KW-0255">Endonuclease</keyword>
<dbReference type="CDD" id="cd11010">
    <property type="entry name" value="S1-P1_nuclease"/>
    <property type="match status" value="1"/>
</dbReference>
<keyword evidence="5" id="KW-0378">Hydrolase</keyword>
<dbReference type="AlphaFoldDB" id="A0A7S2IHA0"/>
<dbReference type="GO" id="GO:0006308">
    <property type="term" value="P:DNA catabolic process"/>
    <property type="evidence" value="ECO:0007669"/>
    <property type="project" value="InterPro"/>
</dbReference>
<evidence type="ECO:0008006" key="11">
    <source>
        <dbReference type="Google" id="ProtNLM"/>
    </source>
</evidence>
<feature type="region of interest" description="Disordered" evidence="8">
    <location>
        <begin position="148"/>
        <end position="178"/>
    </location>
</feature>
<evidence type="ECO:0000256" key="4">
    <source>
        <dbReference type="ARBA" id="ARBA00022759"/>
    </source>
</evidence>
<evidence type="ECO:0000256" key="3">
    <source>
        <dbReference type="ARBA" id="ARBA00022723"/>
    </source>
</evidence>
<evidence type="ECO:0000256" key="7">
    <source>
        <dbReference type="ARBA" id="ARBA00023180"/>
    </source>
</evidence>
<proteinExistence type="inferred from homology"/>
<keyword evidence="2" id="KW-0540">Nuclease</keyword>
<dbReference type="InterPro" id="IPR008947">
    <property type="entry name" value="PLipase_C/P1_nuclease_dom_sf"/>
</dbReference>
<dbReference type="PANTHER" id="PTHR33146">
    <property type="entry name" value="ENDONUCLEASE 4"/>
    <property type="match status" value="1"/>
</dbReference>
<reference evidence="10" key="1">
    <citation type="submission" date="2021-01" db="EMBL/GenBank/DDBJ databases">
        <authorList>
            <person name="Corre E."/>
            <person name="Pelletier E."/>
            <person name="Niang G."/>
            <person name="Scheremetjew M."/>
            <person name="Finn R."/>
            <person name="Kale V."/>
            <person name="Holt S."/>
            <person name="Cochrane G."/>
            <person name="Meng A."/>
            <person name="Brown T."/>
            <person name="Cohen L."/>
        </authorList>
    </citation>
    <scope>NUCLEOTIDE SEQUENCE</scope>
    <source>
        <strain evidence="10">CCMP826</strain>
    </source>
</reference>
<organism evidence="10">
    <name type="scientific">Helicotheca tamesis</name>
    <dbReference type="NCBI Taxonomy" id="374047"/>
    <lineage>
        <taxon>Eukaryota</taxon>
        <taxon>Sar</taxon>
        <taxon>Stramenopiles</taxon>
        <taxon>Ochrophyta</taxon>
        <taxon>Bacillariophyta</taxon>
        <taxon>Mediophyceae</taxon>
        <taxon>Lithodesmiophycidae</taxon>
        <taxon>Lithodesmiales</taxon>
        <taxon>Lithodesmiaceae</taxon>
        <taxon>Helicotheca</taxon>
    </lineage>
</organism>
<dbReference type="EMBL" id="HBGV01019824">
    <property type="protein sequence ID" value="CAD9519519.1"/>
    <property type="molecule type" value="Transcribed_RNA"/>
</dbReference>
<comment type="similarity">
    <text evidence="1">Belongs to the nuclease type I family.</text>
</comment>
<evidence type="ECO:0000256" key="6">
    <source>
        <dbReference type="ARBA" id="ARBA00023157"/>
    </source>
</evidence>
<dbReference type="Gene3D" id="1.10.575.10">
    <property type="entry name" value="P1 Nuclease"/>
    <property type="match status" value="1"/>
</dbReference>
<dbReference type="GO" id="GO:0016788">
    <property type="term" value="F:hydrolase activity, acting on ester bonds"/>
    <property type="evidence" value="ECO:0007669"/>
    <property type="project" value="InterPro"/>
</dbReference>
<dbReference type="GO" id="GO:0003676">
    <property type="term" value="F:nucleic acid binding"/>
    <property type="evidence" value="ECO:0007669"/>
    <property type="project" value="InterPro"/>
</dbReference>
<keyword evidence="6" id="KW-1015">Disulfide bond</keyword>
<feature type="chain" id="PRO_5030550057" description="Aspergillus nuclease S(1)" evidence="9">
    <location>
        <begin position="22"/>
        <end position="417"/>
    </location>
</feature>
<evidence type="ECO:0000256" key="1">
    <source>
        <dbReference type="ARBA" id="ARBA00009547"/>
    </source>
</evidence>
<dbReference type="GO" id="GO:0046872">
    <property type="term" value="F:metal ion binding"/>
    <property type="evidence" value="ECO:0007669"/>
    <property type="project" value="UniProtKB-KW"/>
</dbReference>
<sequence length="417" mass="46564">MMKYLLLSTAVLLSDTRTTRPVQGWGSEGHEIVANIAYQHLSSKAQSIIQDILQLNDDDDNDNKNSQSPLAKIANWADEIRSHEEYKWTARMHYVDVRDDIVSGGCHPLDDEKKKEGCVFDYKRDCGDDVCAVGAIVNFTNILSSYYHPQHNDEDDDDEQSQDGGGLRGGQAAQQQQMIKKDDVFTNMRQTSLKFVTHIVGDVHQPLHVSRTSDVGGNTITVKLAASARKQQNDNDDDNENDLSYSYPTVDRNGQPLLLLKEDDDNQQLSHHHSHNLHSVWDTTIIEHAITKFYDGSQSSFQASIVQDLPNYLSSITSSSSLCMDGSDVTCVSTWANESWDYALDYAYANVDGTEIESGVVIGDEYLDRRMEVVKKCLGLGGLRLANVLEMALNVEEKEEEKEEIVLSPLVRGALSS</sequence>